<reference evidence="3 4" key="1">
    <citation type="submission" date="2015-01" db="EMBL/GenBank/DDBJ databases">
        <title>Evolution of Trichinella species and genotypes.</title>
        <authorList>
            <person name="Korhonen P.K."/>
            <person name="Edoardo P."/>
            <person name="Giuseppe L.R."/>
            <person name="Gasser R.B."/>
        </authorList>
    </citation>
    <scope>NUCLEOTIDE SEQUENCE [LARGE SCALE GENOMIC DNA]</scope>
    <source>
        <strain evidence="3">ISS2496</strain>
    </source>
</reference>
<name>A0A0V0Z992_9BILA</name>
<feature type="compositionally biased region" description="Acidic residues" evidence="1">
    <location>
        <begin position="656"/>
        <end position="667"/>
    </location>
</feature>
<proteinExistence type="predicted"/>
<feature type="compositionally biased region" description="Polar residues" evidence="1">
    <location>
        <begin position="475"/>
        <end position="495"/>
    </location>
</feature>
<feature type="compositionally biased region" description="Basic residues" evidence="1">
    <location>
        <begin position="525"/>
        <end position="546"/>
    </location>
</feature>
<feature type="region of interest" description="Disordered" evidence="1">
    <location>
        <begin position="1120"/>
        <end position="1155"/>
    </location>
</feature>
<dbReference type="STRING" id="990121.A0A0V0Z992"/>
<keyword evidence="4" id="KW-1185">Reference proteome</keyword>
<feature type="compositionally biased region" description="Basic residues" evidence="1">
    <location>
        <begin position="608"/>
        <end position="627"/>
    </location>
</feature>
<feature type="compositionally biased region" description="Basic and acidic residues" evidence="1">
    <location>
        <begin position="429"/>
        <end position="444"/>
    </location>
</feature>
<feature type="compositionally biased region" description="Acidic residues" evidence="1">
    <location>
        <begin position="633"/>
        <end position="645"/>
    </location>
</feature>
<dbReference type="Pfam" id="PF13843">
    <property type="entry name" value="DDE_Tnp_1_7"/>
    <property type="match status" value="2"/>
</dbReference>
<feature type="compositionally biased region" description="Basic and acidic residues" evidence="1">
    <location>
        <begin position="987"/>
        <end position="997"/>
    </location>
</feature>
<feature type="region of interest" description="Disordered" evidence="1">
    <location>
        <begin position="166"/>
        <end position="325"/>
    </location>
</feature>
<feature type="compositionally biased region" description="Basic residues" evidence="1">
    <location>
        <begin position="888"/>
        <end position="902"/>
    </location>
</feature>
<feature type="compositionally biased region" description="Basic and acidic residues" evidence="1">
    <location>
        <begin position="212"/>
        <end position="222"/>
    </location>
</feature>
<dbReference type="PANTHER" id="PTHR47272">
    <property type="entry name" value="DDE_TNP_1_7 DOMAIN-CONTAINING PROTEIN"/>
    <property type="match status" value="1"/>
</dbReference>
<sequence length="1521" mass="172942">MVPPLADENVEKAVIKDEPQGEKKDTKNIKKKTKKRSKSKKSKKTAEETVHDEAASSQMPESDIISPTPTLANELTAIDIDQPNMVPAIAEEAVEKPVIKDEPQGEKKDTKNIKKKSKKRSKSKKSKKTVDDTVAKEAACSQMPETDIISPKITLANEVTAINADQLHMVPPLADENVEKPVIKDEPKGEKKISKKIKKKSKKRSKSKKSKKTAEETVHEETASPQMPESDIISPTPTLANELTAIDIDQPNMVPAIAEKAVEKPVIKDEPQDEKKDTENIKKKTKKRSKSKKSKKTVEDTVAKESMSSQMPESDIISPTPTLANEVTATDLNQLHMVTPIADENVEKPVIKDEPKGEKKHSKKIKKKTKKRSKSKKSKKTVEDRVAKEAESSQMPETDIISPKLTLANELTAIDIDQPKMVPPIAEEAVEKPVIKDERQGGKKDSKKIKKKSKKRSKSKKSKKSVEETVAKEAASQTPESDIISPTPTLANEVTATDLDQLHIVPPFADENVEKPVIKEEPKGEKKHSKKIKKKSKKRSKSKKSKKSVEETVAKEAASQTPESDIISPTPTLANEVTATDLDQLHIVPPFADENVEKPVIKEEPKGEKKHSKKIKKKSKKRSKSKKILPDADVSEPDTVSEDELDHTFQQSNSSSDDEVIEEDDASTDARRKSYTWRRRPFNPKTEPFIEADEEIPSVLRPIEYFRMYFTPQLLSHISFETNRKATQSLYSKLLTTVAEIEVLIGMLITMGICEMPRYRMYWANQTRMDTIANCMSRNRFETLLRFLHFNDNDKVVMDRNHPDYDRFYKIRPLIESIRKTCLEETPGELQSVDEHIIPYKGRCKMKYYNPKKPDKWGLKVIARSDENVEKAVIKDEPQGEKKDTKNIKKKTKKRSKSKKSKKTVDDTVAKEAACSQMPETDIISPKITLANEVTAINLDQLHMVPPLADENVEKPVIKDEPKGEKKISKKIKKKSKKRSKSKKSKKTAEETVHEEAASPQMPESDIISPTPTLANELTAIDIDQPNMVPAIAEEAVEKPVIKDEPQGEKKDTENIKKKTKKRSKSKKSKKTVEETVAKEAASQTPESDIISPTPTLANEVTATDLDQLHIVPPFADENVEKPVIKEEPKGEKKHSKKIKKKSKKRSKSKKKADEEIPSVLRPIEYFRMYFTPQLLSHISFETNRKATQSLYSNLATTAAEIEVLIGMLITMGICEMPRYRMYWANQTRMDTIANCMSRNRFETLLRFLHFNDNDKVVMDRNHPDYDRFYKIRPLIESIRKTCLEETPGELQSVDEHIIPYKGRCKMKYYNPRKPDKWGLKVIARCGKNGFVHNFWMCDGMAPKVENSIGFFAADVVMKVCETLPKHKGYKVFFDNYFAFLELQEALLRDGLHSVATIQSNRLRGCPVMPSNELKRKGRGATDFCCTRDNKLCVVKWFDNREVILASTYKCVDLVEPVRRWDKKQRQFIDVPCPQIVKEYNQFMGGVDLTGMLISLYRIGRKCRKWHRRVFFLGNPRGADK</sequence>
<feature type="compositionally biased region" description="Basic and acidic residues" evidence="1">
    <location>
        <begin position="44"/>
        <end position="54"/>
    </location>
</feature>
<evidence type="ECO:0000313" key="3">
    <source>
        <dbReference type="EMBL" id="KRY09127.1"/>
    </source>
</evidence>
<feature type="compositionally biased region" description="Polar residues" evidence="1">
    <location>
        <begin position="223"/>
        <end position="241"/>
    </location>
</feature>
<feature type="compositionally biased region" description="Polar residues" evidence="1">
    <location>
        <begin position="55"/>
        <end position="70"/>
    </location>
</feature>
<comment type="caution">
    <text evidence="3">The sequence shown here is derived from an EMBL/GenBank/DDBJ whole genome shotgun (WGS) entry which is preliminary data.</text>
</comment>
<gene>
    <name evidence="3" type="primary">PGBD3</name>
    <name evidence="3" type="ORF">T12_7134</name>
</gene>
<dbReference type="InterPro" id="IPR029526">
    <property type="entry name" value="PGBD"/>
</dbReference>
<feature type="compositionally biased region" description="Basic residues" evidence="1">
    <location>
        <begin position="193"/>
        <end position="211"/>
    </location>
</feature>
<feature type="compositionally biased region" description="Basic residues" evidence="1">
    <location>
        <begin position="29"/>
        <end position="43"/>
    </location>
</feature>
<feature type="region of interest" description="Disordered" evidence="1">
    <location>
        <begin position="953"/>
        <end position="1094"/>
    </location>
</feature>
<feature type="compositionally biased region" description="Polar residues" evidence="1">
    <location>
        <begin position="1084"/>
        <end position="1094"/>
    </location>
</feature>
<feature type="compositionally biased region" description="Basic and acidic residues" evidence="1">
    <location>
        <begin position="9"/>
        <end position="28"/>
    </location>
</feature>
<feature type="compositionally biased region" description="Basic and acidic residues" evidence="1">
    <location>
        <begin position="93"/>
        <end position="112"/>
    </location>
</feature>
<feature type="region of interest" description="Disordered" evidence="1">
    <location>
        <begin position="874"/>
        <end position="911"/>
    </location>
</feature>
<feature type="compositionally biased region" description="Basic and acidic residues" evidence="1">
    <location>
        <begin position="345"/>
        <end position="357"/>
    </location>
</feature>
<feature type="compositionally biased region" description="Basic and acidic residues" evidence="1">
    <location>
        <begin position="1120"/>
        <end position="1131"/>
    </location>
</feature>
<feature type="domain" description="PiggyBac transposable element-derived protein" evidence="2">
    <location>
        <begin position="702"/>
        <end position="867"/>
    </location>
</feature>
<organism evidence="3 4">
    <name type="scientific">Trichinella patagoniensis</name>
    <dbReference type="NCBI Taxonomy" id="990121"/>
    <lineage>
        <taxon>Eukaryota</taxon>
        <taxon>Metazoa</taxon>
        <taxon>Ecdysozoa</taxon>
        <taxon>Nematoda</taxon>
        <taxon>Enoplea</taxon>
        <taxon>Dorylaimia</taxon>
        <taxon>Trichinellida</taxon>
        <taxon>Trichinellidae</taxon>
        <taxon>Trichinella</taxon>
    </lineage>
</organism>
<feature type="compositionally biased region" description="Basic residues" evidence="1">
    <location>
        <begin position="1132"/>
        <end position="1151"/>
    </location>
</feature>
<feature type="compositionally biased region" description="Polar residues" evidence="1">
    <location>
        <begin position="306"/>
        <end position="325"/>
    </location>
</feature>
<evidence type="ECO:0000259" key="2">
    <source>
        <dbReference type="Pfam" id="PF13843"/>
    </source>
</evidence>
<feature type="compositionally biased region" description="Basic residues" evidence="1">
    <location>
        <begin position="283"/>
        <end position="295"/>
    </location>
</feature>
<feature type="compositionally biased region" description="Basic residues" evidence="1">
    <location>
        <begin position="113"/>
        <end position="127"/>
    </location>
</feature>
<accession>A0A0V0Z992</accession>
<feature type="compositionally biased region" description="Basic and acidic residues" evidence="1">
    <location>
        <begin position="874"/>
        <end position="887"/>
    </location>
</feature>
<feature type="compositionally biased region" description="Basic residues" evidence="1">
    <location>
        <begin position="445"/>
        <end position="463"/>
    </location>
</feature>
<feature type="region of interest" description="Disordered" evidence="1">
    <location>
        <begin position="338"/>
        <end position="669"/>
    </location>
</feature>
<dbReference type="OrthoDB" id="5915190at2759"/>
<protein>
    <submittedName>
        <fullName evidence="3">PiggyBac transposable element-derived protein 3</fullName>
    </submittedName>
</protein>
<feature type="compositionally biased region" description="Basic and acidic residues" evidence="1">
    <location>
        <begin position="177"/>
        <end position="192"/>
    </location>
</feature>
<feature type="region of interest" description="Disordered" evidence="1">
    <location>
        <begin position="1"/>
        <end position="70"/>
    </location>
</feature>
<feature type="compositionally biased region" description="Basic residues" evidence="1">
    <location>
        <begin position="968"/>
        <end position="986"/>
    </location>
</feature>
<feature type="compositionally biased region" description="Polar residues" evidence="1">
    <location>
        <begin position="558"/>
        <end position="578"/>
    </location>
</feature>
<feature type="compositionally biased region" description="Basic and acidic residues" evidence="1">
    <location>
        <begin position="953"/>
        <end position="967"/>
    </location>
</feature>
<feature type="compositionally biased region" description="Basic residues" evidence="1">
    <location>
        <begin position="1058"/>
        <end position="1070"/>
    </location>
</feature>
<feature type="compositionally biased region" description="Basic and acidic residues" evidence="1">
    <location>
        <begin position="260"/>
        <end position="282"/>
    </location>
</feature>
<feature type="region of interest" description="Disordered" evidence="1">
    <location>
        <begin position="88"/>
        <end position="144"/>
    </location>
</feature>
<feature type="compositionally biased region" description="Basic and acidic residues" evidence="1">
    <location>
        <begin position="380"/>
        <end position="391"/>
    </location>
</feature>
<feature type="compositionally biased region" description="Basic and acidic residues" evidence="1">
    <location>
        <begin position="595"/>
        <end position="607"/>
    </location>
</feature>
<feature type="compositionally biased region" description="Basic and acidic residues" evidence="1">
    <location>
        <begin position="512"/>
        <end position="524"/>
    </location>
</feature>
<dbReference type="EMBL" id="JYDQ01000289">
    <property type="protein sequence ID" value="KRY09127.1"/>
    <property type="molecule type" value="Genomic_DNA"/>
</dbReference>
<feature type="domain" description="PiggyBac transposable element-derived protein" evidence="2">
    <location>
        <begin position="1163"/>
        <end position="1512"/>
    </location>
</feature>
<evidence type="ECO:0000313" key="4">
    <source>
        <dbReference type="Proteomes" id="UP000054783"/>
    </source>
</evidence>
<dbReference type="Proteomes" id="UP000054783">
    <property type="component" value="Unassembled WGS sequence"/>
</dbReference>
<evidence type="ECO:0000256" key="1">
    <source>
        <dbReference type="SAM" id="MobiDB-lite"/>
    </source>
</evidence>
<feature type="compositionally biased region" description="Basic and acidic residues" evidence="1">
    <location>
        <begin position="1036"/>
        <end position="1057"/>
    </location>
</feature>
<feature type="compositionally biased region" description="Basic residues" evidence="1">
    <location>
        <begin position="358"/>
        <end position="379"/>
    </location>
</feature>